<dbReference type="RefSeq" id="WP_043298976.1">
    <property type="nucleotide sequence ID" value="NZ_CP065721.1"/>
</dbReference>
<evidence type="ECO:0000256" key="1">
    <source>
        <dbReference type="SAM" id="MobiDB-lite"/>
    </source>
</evidence>
<keyword evidence="3" id="KW-1185">Reference proteome</keyword>
<accession>A0A8E2QG43</accession>
<dbReference type="AlphaFoldDB" id="A0A8E2QG43"/>
<evidence type="ECO:0000313" key="3">
    <source>
        <dbReference type="Proteomes" id="UP000235881"/>
    </source>
</evidence>
<dbReference type="EMBL" id="POUK01000003">
    <property type="protein sequence ID" value="PNF76836.1"/>
    <property type="molecule type" value="Genomic_DNA"/>
</dbReference>
<gene>
    <name evidence="2" type="ORF">CXK95_10585</name>
</gene>
<sequence>MHRPGNTRRPMVLADGYSYTEIVPVSQPAGAGPGPEYVVIFHALFHPNDDDQPAAACPHGSLLSTADEA</sequence>
<comment type="caution">
    <text evidence="2">The sequence shown here is derived from an EMBL/GenBank/DDBJ whole genome shotgun (WGS) entry which is preliminary data.</text>
</comment>
<name>A0A8E2QG43_9GAMM</name>
<proteinExistence type="predicted"/>
<feature type="region of interest" description="Disordered" evidence="1">
    <location>
        <begin position="50"/>
        <end position="69"/>
    </location>
</feature>
<evidence type="ECO:0000313" key="2">
    <source>
        <dbReference type="EMBL" id="PNF76836.1"/>
    </source>
</evidence>
<organism evidence="2 3">
    <name type="scientific">Stutzerimonas degradans</name>
    <dbReference type="NCBI Taxonomy" id="2968968"/>
    <lineage>
        <taxon>Bacteria</taxon>
        <taxon>Pseudomonadati</taxon>
        <taxon>Pseudomonadota</taxon>
        <taxon>Gammaproteobacteria</taxon>
        <taxon>Pseudomonadales</taxon>
        <taxon>Pseudomonadaceae</taxon>
        <taxon>Stutzerimonas</taxon>
    </lineage>
</organism>
<reference evidence="2 3" key="1">
    <citation type="submission" date="2018-01" db="EMBL/GenBank/DDBJ databases">
        <title>Denitrification phenotypes of diverse strains of Pseudomonas stutzeri.</title>
        <authorList>
            <person name="Milligan D.A."/>
            <person name="Bergaust L."/>
            <person name="Bakken L.R."/>
            <person name="Frostegard A."/>
        </authorList>
    </citation>
    <scope>NUCLEOTIDE SEQUENCE [LARGE SCALE GENOMIC DNA]</scope>
    <source>
        <strain evidence="2 3">DSM 50238</strain>
    </source>
</reference>
<dbReference type="Proteomes" id="UP000235881">
    <property type="component" value="Unassembled WGS sequence"/>
</dbReference>
<protein>
    <submittedName>
        <fullName evidence="2">Uncharacterized protein</fullName>
    </submittedName>
</protein>